<evidence type="ECO:0000313" key="11">
    <source>
        <dbReference type="EMBL" id="MBW6529586.1"/>
    </source>
</evidence>
<evidence type="ECO:0000256" key="9">
    <source>
        <dbReference type="ARBA" id="ARBA00022842"/>
    </source>
</evidence>
<keyword evidence="12" id="KW-1185">Reference proteome</keyword>
<evidence type="ECO:0000256" key="4">
    <source>
        <dbReference type="ARBA" id="ARBA00022490"/>
    </source>
</evidence>
<evidence type="ECO:0000256" key="8">
    <source>
        <dbReference type="ARBA" id="ARBA00022840"/>
    </source>
</evidence>
<dbReference type="RefSeq" id="WP_219747106.1">
    <property type="nucleotide sequence ID" value="NZ_JAHXZN010000001.1"/>
</dbReference>
<accession>A0ABS7BIY7</accession>
<evidence type="ECO:0000256" key="6">
    <source>
        <dbReference type="ARBA" id="ARBA00022723"/>
    </source>
</evidence>
<dbReference type="Proteomes" id="UP000759103">
    <property type="component" value="Unassembled WGS sequence"/>
</dbReference>
<dbReference type="EMBL" id="JAHXZN010000001">
    <property type="protein sequence ID" value="MBW6529586.1"/>
    <property type="molecule type" value="Genomic_DNA"/>
</dbReference>
<keyword evidence="6" id="KW-0479">Metal-binding</keyword>
<evidence type="ECO:0000256" key="2">
    <source>
        <dbReference type="ARBA" id="ARBA00007599"/>
    </source>
</evidence>
<comment type="caution">
    <text evidence="11">The sequence shown here is derived from an EMBL/GenBank/DDBJ whole genome shotgun (WGS) entry which is preliminary data.</text>
</comment>
<comment type="subcellular location">
    <subcellularLocation>
        <location evidence="1">Cytoplasm</location>
    </subcellularLocation>
</comment>
<dbReference type="NCBIfam" id="TIGR00150">
    <property type="entry name" value="T6A_YjeE"/>
    <property type="match status" value="1"/>
</dbReference>
<keyword evidence="8" id="KW-0067">ATP-binding</keyword>
<evidence type="ECO:0000256" key="10">
    <source>
        <dbReference type="ARBA" id="ARBA00032441"/>
    </source>
</evidence>
<keyword evidence="4" id="KW-0963">Cytoplasm</keyword>
<evidence type="ECO:0000256" key="7">
    <source>
        <dbReference type="ARBA" id="ARBA00022741"/>
    </source>
</evidence>
<gene>
    <name evidence="11" type="primary">tsaE</name>
    <name evidence="11" type="ORF">KZ820_02460</name>
</gene>
<comment type="similarity">
    <text evidence="2">Belongs to the TsaE family.</text>
</comment>
<organism evidence="11 12">
    <name type="scientific">Sphingomonas citri</name>
    <dbReference type="NCBI Taxonomy" id="2862499"/>
    <lineage>
        <taxon>Bacteria</taxon>
        <taxon>Pseudomonadati</taxon>
        <taxon>Pseudomonadota</taxon>
        <taxon>Alphaproteobacteria</taxon>
        <taxon>Sphingomonadales</taxon>
        <taxon>Sphingomonadaceae</taxon>
        <taxon>Sphingomonas</taxon>
    </lineage>
</organism>
<dbReference type="PANTHER" id="PTHR33540">
    <property type="entry name" value="TRNA THREONYLCARBAMOYLADENOSINE BIOSYNTHESIS PROTEIN TSAE"/>
    <property type="match status" value="1"/>
</dbReference>
<keyword evidence="7" id="KW-0547">Nucleotide-binding</keyword>
<keyword evidence="5" id="KW-0819">tRNA processing</keyword>
<reference evidence="11 12" key="1">
    <citation type="submission" date="2021-07" db="EMBL/GenBank/DDBJ databases">
        <title>Sphingomonas sp.</title>
        <authorList>
            <person name="Feng G."/>
            <person name="Li J."/>
            <person name="Pan M."/>
        </authorList>
    </citation>
    <scope>NUCLEOTIDE SEQUENCE [LARGE SCALE GENOMIC DNA]</scope>
    <source>
        <strain evidence="11 12">RRHST34</strain>
    </source>
</reference>
<dbReference type="PANTHER" id="PTHR33540:SF2">
    <property type="entry name" value="TRNA THREONYLCARBAMOYLADENOSINE BIOSYNTHESIS PROTEIN TSAE"/>
    <property type="match status" value="1"/>
</dbReference>
<evidence type="ECO:0000256" key="1">
    <source>
        <dbReference type="ARBA" id="ARBA00004496"/>
    </source>
</evidence>
<dbReference type="Gene3D" id="3.40.50.300">
    <property type="entry name" value="P-loop containing nucleotide triphosphate hydrolases"/>
    <property type="match status" value="1"/>
</dbReference>
<evidence type="ECO:0000256" key="3">
    <source>
        <dbReference type="ARBA" id="ARBA00019010"/>
    </source>
</evidence>
<evidence type="ECO:0000256" key="5">
    <source>
        <dbReference type="ARBA" id="ARBA00022694"/>
    </source>
</evidence>
<name>A0ABS7BIY7_9SPHN</name>
<keyword evidence="9" id="KW-0460">Magnesium</keyword>
<protein>
    <recommendedName>
        <fullName evidence="3">tRNA threonylcarbamoyladenosine biosynthesis protein TsaE</fullName>
    </recommendedName>
    <alternativeName>
        <fullName evidence="10">t(6)A37 threonylcarbamoyladenosine biosynthesis protein TsaE</fullName>
    </alternativeName>
</protein>
<dbReference type="SUPFAM" id="SSF52540">
    <property type="entry name" value="P-loop containing nucleoside triphosphate hydrolases"/>
    <property type="match status" value="1"/>
</dbReference>
<dbReference type="Pfam" id="PF02367">
    <property type="entry name" value="TsaE"/>
    <property type="match status" value="1"/>
</dbReference>
<proteinExistence type="inferred from homology"/>
<sequence length="154" mass="16325">MSVAQGSLRLADSSDTLALGAALAPLLRAGDVVTLSGGLGVGKTSLARGVLAALGLAEEAPSPTFAIVQPYAPPEVALPLLHVDLYRLDDPQEVEELGLDEARLDSALLIEWPERAGAGRWRDALALTFAVEPDGARRLTWEAPPAWGARWRPR</sequence>
<dbReference type="InterPro" id="IPR003442">
    <property type="entry name" value="T6A_TsaE"/>
</dbReference>
<evidence type="ECO:0000313" key="12">
    <source>
        <dbReference type="Proteomes" id="UP000759103"/>
    </source>
</evidence>
<dbReference type="InterPro" id="IPR027417">
    <property type="entry name" value="P-loop_NTPase"/>
</dbReference>